<keyword evidence="2" id="KW-1185">Reference proteome</keyword>
<evidence type="ECO:0000313" key="2">
    <source>
        <dbReference type="Proteomes" id="UP001307889"/>
    </source>
</evidence>
<name>A0ABN7B8Q1_9HEMI</name>
<dbReference type="Proteomes" id="UP001307889">
    <property type="component" value="Chromosome 11"/>
</dbReference>
<evidence type="ECO:0008006" key="3">
    <source>
        <dbReference type="Google" id="ProtNLM"/>
    </source>
</evidence>
<sequence>MECRILVVLRIGWPREQVVPIVLIRLMLARDLNDEGIGASAFPNQDRMLENRNGNGVASITRCWHLNGLLNNGIYISPRVLFECRCFLAF</sequence>
<organism evidence="1 2">
    <name type="scientific">Nesidiocoris tenuis</name>
    <dbReference type="NCBI Taxonomy" id="355587"/>
    <lineage>
        <taxon>Eukaryota</taxon>
        <taxon>Metazoa</taxon>
        <taxon>Ecdysozoa</taxon>
        <taxon>Arthropoda</taxon>
        <taxon>Hexapoda</taxon>
        <taxon>Insecta</taxon>
        <taxon>Pterygota</taxon>
        <taxon>Neoptera</taxon>
        <taxon>Paraneoptera</taxon>
        <taxon>Hemiptera</taxon>
        <taxon>Heteroptera</taxon>
        <taxon>Panheteroptera</taxon>
        <taxon>Cimicomorpha</taxon>
        <taxon>Miridae</taxon>
        <taxon>Dicyphina</taxon>
        <taxon>Nesidiocoris</taxon>
    </lineage>
</organism>
<proteinExistence type="predicted"/>
<evidence type="ECO:0000313" key="1">
    <source>
        <dbReference type="EMBL" id="BET00220.1"/>
    </source>
</evidence>
<accession>A0ABN7B8Q1</accession>
<protein>
    <recommendedName>
        <fullName evidence="3">Secreted protein</fullName>
    </recommendedName>
</protein>
<dbReference type="EMBL" id="AP028919">
    <property type="protein sequence ID" value="BET00220.1"/>
    <property type="molecule type" value="Genomic_DNA"/>
</dbReference>
<gene>
    <name evidence="1" type="ORF">NTJ_13036</name>
</gene>
<reference evidence="1 2" key="1">
    <citation type="submission" date="2023-09" db="EMBL/GenBank/DDBJ databases">
        <title>Nesidiocoris tenuis whole genome shotgun sequence.</title>
        <authorList>
            <person name="Shibata T."/>
            <person name="Shimoda M."/>
            <person name="Kobayashi T."/>
            <person name="Uehara T."/>
        </authorList>
    </citation>
    <scope>NUCLEOTIDE SEQUENCE [LARGE SCALE GENOMIC DNA]</scope>
    <source>
        <strain evidence="1 2">Japan</strain>
    </source>
</reference>